<feature type="region of interest" description="Disordered" evidence="1">
    <location>
        <begin position="281"/>
        <end position="304"/>
    </location>
</feature>
<organism evidence="2 3">
    <name type="scientific">Actinacidiphila glaucinigra</name>
    <dbReference type="NCBI Taxonomy" id="235986"/>
    <lineage>
        <taxon>Bacteria</taxon>
        <taxon>Bacillati</taxon>
        <taxon>Actinomycetota</taxon>
        <taxon>Actinomycetes</taxon>
        <taxon>Kitasatosporales</taxon>
        <taxon>Streptomycetaceae</taxon>
        <taxon>Actinacidiphila</taxon>
    </lineage>
</organism>
<name>A0A239NP01_9ACTN</name>
<proteinExistence type="predicted"/>
<dbReference type="AlphaFoldDB" id="A0A239NP01"/>
<feature type="region of interest" description="Disordered" evidence="1">
    <location>
        <begin position="67"/>
        <end position="264"/>
    </location>
</feature>
<sequence>MSGVRFVGPGCRVRVVCACGGLSPALPPDCPARSVTASRVRGGPGAGPPGLHVLDWVIYVHGGRSRSLPSLPHTNIPQRPEHPPLRPRPLPLTGRLTAGGGVTGGAPPHTARNCPQQGVPGRRPRQGAHTSGPGYLPRDDWRTSPAGARRALPMSRRRRRPSGGRSRRAPMWGRPWHRAFLGDGRRSAADRRQQGRRQGQPAGGRPETRFSLGTTPNEAAPLAEGRKRAGTRTRQRAAQQGAIPPGIGPSTPFASDRRSRCRSQAPPPWLWAFGKACAATPDCSQPPTGRWSPNRPRGRGRRGGCSGRCGIFVCGRDGKDLDRPPCT</sequence>
<reference evidence="2 3" key="1">
    <citation type="submission" date="2017-06" db="EMBL/GenBank/DDBJ databases">
        <authorList>
            <person name="Kim H.J."/>
            <person name="Triplett B.A."/>
        </authorList>
    </citation>
    <scope>NUCLEOTIDE SEQUENCE [LARGE SCALE GENOMIC DNA]</scope>
    <source>
        <strain evidence="2 3">CGMCC 4.1858</strain>
    </source>
</reference>
<dbReference type="EMBL" id="FZOF01000042">
    <property type="protein sequence ID" value="SNT56510.1"/>
    <property type="molecule type" value="Genomic_DNA"/>
</dbReference>
<feature type="compositionally biased region" description="Low complexity" evidence="1">
    <location>
        <begin position="196"/>
        <end position="205"/>
    </location>
</feature>
<evidence type="ECO:0000313" key="3">
    <source>
        <dbReference type="Proteomes" id="UP000198280"/>
    </source>
</evidence>
<accession>A0A239NP01</accession>
<feature type="compositionally biased region" description="Basic and acidic residues" evidence="1">
    <location>
        <begin position="183"/>
        <end position="193"/>
    </location>
</feature>
<protein>
    <submittedName>
        <fullName evidence="2">Uncharacterized protein</fullName>
    </submittedName>
</protein>
<evidence type="ECO:0000313" key="2">
    <source>
        <dbReference type="EMBL" id="SNT56510.1"/>
    </source>
</evidence>
<gene>
    <name evidence="2" type="ORF">SAMN05216252_1429</name>
</gene>
<dbReference type="Proteomes" id="UP000198280">
    <property type="component" value="Unassembled WGS sequence"/>
</dbReference>
<keyword evidence="3" id="KW-1185">Reference proteome</keyword>
<evidence type="ECO:0000256" key="1">
    <source>
        <dbReference type="SAM" id="MobiDB-lite"/>
    </source>
</evidence>
<feature type="compositionally biased region" description="Basic residues" evidence="1">
    <location>
        <begin position="155"/>
        <end position="168"/>
    </location>
</feature>